<keyword evidence="3 7" id="KW-0808">Transferase</keyword>
<comment type="similarity">
    <text evidence="1">Belongs to the methyltransferase superfamily.</text>
</comment>
<keyword evidence="2 7" id="KW-0489">Methyltransferase</keyword>
<dbReference type="EMBL" id="SACL01000001">
    <property type="protein sequence ID" value="RVT98736.1"/>
    <property type="molecule type" value="Genomic_DNA"/>
</dbReference>
<dbReference type="GO" id="GO:0032259">
    <property type="term" value="P:methylation"/>
    <property type="evidence" value="ECO:0007669"/>
    <property type="project" value="UniProtKB-KW"/>
</dbReference>
<dbReference type="InterPro" id="IPR013216">
    <property type="entry name" value="Methyltransf_11"/>
</dbReference>
<protein>
    <submittedName>
        <fullName evidence="7">Methyltransferase domain-containing protein</fullName>
    </submittedName>
</protein>
<dbReference type="InterPro" id="IPR051052">
    <property type="entry name" value="Diverse_substrate_MTase"/>
</dbReference>
<evidence type="ECO:0000256" key="1">
    <source>
        <dbReference type="ARBA" id="ARBA00008361"/>
    </source>
</evidence>
<proteinExistence type="inferred from homology"/>
<feature type="domain" description="Methyltransferase type 11" evidence="6">
    <location>
        <begin position="89"/>
        <end position="182"/>
    </location>
</feature>
<sequence length="383" mass="43109">MPMSMAASPWPPWEPRWRKPSPSRPAARLAARPEHRRTALGEIFPRERAKTELGFTGERLTGAIHGQIEIEHLHRYFLAREMARGKDVLEIACGEGYGAAMMAQVANSVLAMDVSTEAVAHAARNYRRDNLRFALGDARKLDAPDASVDLLTSFETLEHFYEHEQFYAEARRVLRPGGALIVSTPEREVYSPEGSNANMHHVRELTRSEFEAGLRAQFPHVTLMAQRPMHGSVMAAIEPAQAAPRVMSFEQRGEDAFETNEGLPRGVYLVAVASDQPVQVPVASQYIATSRLDWQLDHWKHLGVQEAREKLREEQARLRDEARSEITALEEELARRIAREQELLGERDNALAVLREAEASLTGLRNSTSWRLTAPLRRMLGKG</sequence>
<dbReference type="SUPFAM" id="SSF53335">
    <property type="entry name" value="S-adenosyl-L-methionine-dependent methyltransferases"/>
    <property type="match status" value="1"/>
</dbReference>
<dbReference type="CDD" id="cd02440">
    <property type="entry name" value="AdoMet_MTases"/>
    <property type="match status" value="1"/>
</dbReference>
<feature type="region of interest" description="Disordered" evidence="5">
    <location>
        <begin position="1"/>
        <end position="34"/>
    </location>
</feature>
<gene>
    <name evidence="7" type="ORF">EOD42_01085</name>
</gene>
<evidence type="ECO:0000256" key="2">
    <source>
        <dbReference type="ARBA" id="ARBA00022603"/>
    </source>
</evidence>
<dbReference type="Proteomes" id="UP000282957">
    <property type="component" value="Unassembled WGS sequence"/>
</dbReference>
<keyword evidence="4" id="KW-0175">Coiled coil</keyword>
<evidence type="ECO:0000256" key="3">
    <source>
        <dbReference type="ARBA" id="ARBA00022679"/>
    </source>
</evidence>
<name>A0A437MMA2_9PROT</name>
<reference evidence="7 8" key="1">
    <citation type="submission" date="2019-01" db="EMBL/GenBank/DDBJ databases">
        <authorList>
            <person name="Chen W.-M."/>
        </authorList>
    </citation>
    <scope>NUCLEOTIDE SEQUENCE [LARGE SCALE GENOMIC DNA]</scope>
    <source>
        <strain evidence="7 8">CCP-6</strain>
    </source>
</reference>
<evidence type="ECO:0000313" key="8">
    <source>
        <dbReference type="Proteomes" id="UP000282957"/>
    </source>
</evidence>
<evidence type="ECO:0000259" key="6">
    <source>
        <dbReference type="Pfam" id="PF08241"/>
    </source>
</evidence>
<evidence type="ECO:0000313" key="7">
    <source>
        <dbReference type="EMBL" id="RVT98736.1"/>
    </source>
</evidence>
<feature type="coiled-coil region" evidence="4">
    <location>
        <begin position="301"/>
        <end position="339"/>
    </location>
</feature>
<accession>A0A437MMA2</accession>
<comment type="caution">
    <text evidence="7">The sequence shown here is derived from an EMBL/GenBank/DDBJ whole genome shotgun (WGS) entry which is preliminary data.</text>
</comment>
<dbReference type="PANTHER" id="PTHR44942">
    <property type="entry name" value="METHYLTRANSF_11 DOMAIN-CONTAINING PROTEIN"/>
    <property type="match status" value="1"/>
</dbReference>
<dbReference type="Gene3D" id="3.40.50.150">
    <property type="entry name" value="Vaccinia Virus protein VP39"/>
    <property type="match status" value="1"/>
</dbReference>
<dbReference type="InterPro" id="IPR029063">
    <property type="entry name" value="SAM-dependent_MTases_sf"/>
</dbReference>
<dbReference type="GO" id="GO:0008757">
    <property type="term" value="F:S-adenosylmethionine-dependent methyltransferase activity"/>
    <property type="evidence" value="ECO:0007669"/>
    <property type="project" value="InterPro"/>
</dbReference>
<dbReference type="Pfam" id="PF08241">
    <property type="entry name" value="Methyltransf_11"/>
    <property type="match status" value="1"/>
</dbReference>
<dbReference type="AlphaFoldDB" id="A0A437MMA2"/>
<keyword evidence="8" id="KW-1185">Reference proteome</keyword>
<dbReference type="PANTHER" id="PTHR44942:SF4">
    <property type="entry name" value="METHYLTRANSFERASE TYPE 11 DOMAIN-CONTAINING PROTEIN"/>
    <property type="match status" value="1"/>
</dbReference>
<organism evidence="7 8">
    <name type="scientific">Rhodovarius crocodyli</name>
    <dbReference type="NCBI Taxonomy" id="1979269"/>
    <lineage>
        <taxon>Bacteria</taxon>
        <taxon>Pseudomonadati</taxon>
        <taxon>Pseudomonadota</taxon>
        <taxon>Alphaproteobacteria</taxon>
        <taxon>Acetobacterales</taxon>
        <taxon>Roseomonadaceae</taxon>
        <taxon>Rhodovarius</taxon>
    </lineage>
</organism>
<evidence type="ECO:0000256" key="4">
    <source>
        <dbReference type="SAM" id="Coils"/>
    </source>
</evidence>
<evidence type="ECO:0000256" key="5">
    <source>
        <dbReference type="SAM" id="MobiDB-lite"/>
    </source>
</evidence>